<evidence type="ECO:0000313" key="1">
    <source>
        <dbReference type="EMBL" id="NOJ42935.1"/>
    </source>
</evidence>
<protein>
    <submittedName>
        <fullName evidence="1">Uncharacterized protein</fullName>
    </submittedName>
</protein>
<keyword evidence="2" id="KW-1185">Reference proteome</keyword>
<comment type="caution">
    <text evidence="1">The sequence shown here is derived from an EMBL/GenBank/DDBJ whole genome shotgun (WGS) entry which is preliminary data.</text>
</comment>
<evidence type="ECO:0000313" key="2">
    <source>
        <dbReference type="Proteomes" id="UP000544122"/>
    </source>
</evidence>
<dbReference type="Proteomes" id="UP000544122">
    <property type="component" value="Unassembled WGS sequence"/>
</dbReference>
<dbReference type="AlphaFoldDB" id="A0A7Y4GVU6"/>
<sequence>MAIVVMALKAGCGAAANVAASHPQLHPASLILQALHRRRNIVEVA</sequence>
<reference evidence="1 2" key="1">
    <citation type="submission" date="2020-03" db="EMBL/GenBank/DDBJ databases">
        <title>Bradyrhizobium diversity isolated from nodules of Indigofera sp.</title>
        <authorList>
            <person name="Klepa M."/>
            <person name="Helene L."/>
            <person name="Hungria M."/>
        </authorList>
    </citation>
    <scope>NUCLEOTIDE SEQUENCE [LARGE SCALE GENOMIC DNA]</scope>
    <source>
        <strain evidence="1 2">WSM 1791</strain>
    </source>
</reference>
<accession>A0A7Y4GVU6</accession>
<dbReference type="RefSeq" id="WP_171582147.1">
    <property type="nucleotide sequence ID" value="NZ_JAAVLX010000008.1"/>
</dbReference>
<organism evidence="1 2">
    <name type="scientific">Bradyrhizobium australiense</name>
    <dbReference type="NCBI Taxonomy" id="2721161"/>
    <lineage>
        <taxon>Bacteria</taxon>
        <taxon>Pseudomonadati</taxon>
        <taxon>Pseudomonadota</taxon>
        <taxon>Alphaproteobacteria</taxon>
        <taxon>Hyphomicrobiales</taxon>
        <taxon>Nitrobacteraceae</taxon>
        <taxon>Bradyrhizobium</taxon>
    </lineage>
</organism>
<name>A0A7Y4GVU6_9BRAD</name>
<gene>
    <name evidence="1" type="ORF">HCN58_25715</name>
</gene>
<proteinExistence type="predicted"/>
<dbReference type="EMBL" id="JAAVLX010000008">
    <property type="protein sequence ID" value="NOJ42935.1"/>
    <property type="molecule type" value="Genomic_DNA"/>
</dbReference>